<keyword evidence="13" id="KW-1185">Reference proteome</keyword>
<feature type="domain" description="Alpha-carbonic anhydrase" evidence="11">
    <location>
        <begin position="45"/>
        <end position="304"/>
    </location>
</feature>
<feature type="signal peptide" evidence="9">
    <location>
        <begin position="1"/>
        <end position="22"/>
    </location>
</feature>
<dbReference type="AlphaFoldDB" id="A0A507FII4"/>
<keyword evidence="7 9" id="KW-0456">Lyase</keyword>
<dbReference type="Pfam" id="PF00194">
    <property type="entry name" value="Carb_anhydrase"/>
    <property type="match status" value="1"/>
</dbReference>
<evidence type="ECO:0000256" key="1">
    <source>
        <dbReference type="ARBA" id="ARBA00001947"/>
    </source>
</evidence>
<gene>
    <name evidence="12" type="primary">NCE103B</name>
    <name evidence="12" type="ORF">CcCBS67573_g02606</name>
</gene>
<dbReference type="InterPro" id="IPR041891">
    <property type="entry name" value="Alpha_CA_prokaryot-like"/>
</dbReference>
<dbReference type="SUPFAM" id="SSF51069">
    <property type="entry name" value="Carbonic anhydrase"/>
    <property type="match status" value="1"/>
</dbReference>
<keyword evidence="9" id="KW-0732">Signal</keyword>
<dbReference type="InterPro" id="IPR001148">
    <property type="entry name" value="CA_dom"/>
</dbReference>
<evidence type="ECO:0000256" key="6">
    <source>
        <dbReference type="ARBA" id="ARBA00022833"/>
    </source>
</evidence>
<comment type="similarity">
    <text evidence="3 9">Belongs to the alpha-carbonic anhydrase family.</text>
</comment>
<dbReference type="SMART" id="SM01057">
    <property type="entry name" value="Carb_anhydrase"/>
    <property type="match status" value="1"/>
</dbReference>
<evidence type="ECO:0000259" key="11">
    <source>
        <dbReference type="PROSITE" id="PS51144"/>
    </source>
</evidence>
<dbReference type="InterPro" id="IPR036398">
    <property type="entry name" value="CA_dom_sf"/>
</dbReference>
<comment type="caution">
    <text evidence="12">The sequence shown here is derived from an EMBL/GenBank/DDBJ whole genome shotgun (WGS) entry which is preliminary data.</text>
</comment>
<accession>A0A507FII4</accession>
<evidence type="ECO:0000256" key="8">
    <source>
        <dbReference type="ARBA" id="ARBA00048348"/>
    </source>
</evidence>
<comment type="cofactor">
    <cofactor evidence="1 9">
        <name>Zn(2+)</name>
        <dbReference type="ChEBI" id="CHEBI:29105"/>
    </cofactor>
</comment>
<dbReference type="GO" id="GO:0008270">
    <property type="term" value="F:zinc ion binding"/>
    <property type="evidence" value="ECO:0007669"/>
    <property type="project" value="UniProtKB-UniRule"/>
</dbReference>
<evidence type="ECO:0000256" key="9">
    <source>
        <dbReference type="RuleBase" id="RU367011"/>
    </source>
</evidence>
<dbReference type="PANTHER" id="PTHR18952:SF265">
    <property type="entry name" value="CARBONIC ANHYDRASE"/>
    <property type="match status" value="1"/>
</dbReference>
<dbReference type="InterPro" id="IPR023561">
    <property type="entry name" value="Carbonic_anhydrase_a-class"/>
</dbReference>
<dbReference type="STRING" id="246404.A0A507FII4"/>
<dbReference type="EMBL" id="QEAP01000057">
    <property type="protein sequence ID" value="TPX76114.1"/>
    <property type="molecule type" value="Genomic_DNA"/>
</dbReference>
<dbReference type="Gene3D" id="3.10.200.10">
    <property type="entry name" value="Alpha carbonic anhydrase"/>
    <property type="match status" value="1"/>
</dbReference>
<feature type="region of interest" description="Disordered" evidence="10">
    <location>
        <begin position="258"/>
        <end position="290"/>
    </location>
</feature>
<protein>
    <recommendedName>
        <fullName evidence="4 9">Carbonic anhydrase</fullName>
        <ecNumber evidence="4 9">4.2.1.1</ecNumber>
    </recommendedName>
</protein>
<dbReference type="EC" id="4.2.1.1" evidence="4 9"/>
<dbReference type="PROSITE" id="PS51144">
    <property type="entry name" value="ALPHA_CA_2"/>
    <property type="match status" value="1"/>
</dbReference>
<evidence type="ECO:0000256" key="10">
    <source>
        <dbReference type="SAM" id="MobiDB-lite"/>
    </source>
</evidence>
<keyword evidence="6 9" id="KW-0862">Zinc</keyword>
<dbReference type="Proteomes" id="UP000320333">
    <property type="component" value="Unassembled WGS sequence"/>
</dbReference>
<evidence type="ECO:0000313" key="12">
    <source>
        <dbReference type="EMBL" id="TPX76114.1"/>
    </source>
</evidence>
<reference evidence="12 13" key="1">
    <citation type="journal article" date="2019" name="Sci. Rep.">
        <title>Comparative genomics of chytrid fungi reveal insights into the obligate biotrophic and pathogenic lifestyle of Synchytrium endobioticum.</title>
        <authorList>
            <person name="van de Vossenberg B.T.L.H."/>
            <person name="Warris S."/>
            <person name="Nguyen H.D.T."/>
            <person name="van Gent-Pelzer M.P.E."/>
            <person name="Joly D.L."/>
            <person name="van de Geest H.C."/>
            <person name="Bonants P.J.M."/>
            <person name="Smith D.S."/>
            <person name="Levesque C.A."/>
            <person name="van der Lee T.A.J."/>
        </authorList>
    </citation>
    <scope>NUCLEOTIDE SEQUENCE [LARGE SCALE GENOMIC DNA]</scope>
    <source>
        <strain evidence="12 13">CBS 675.73</strain>
    </source>
</reference>
<dbReference type="OrthoDB" id="429145at2759"/>
<comment type="function">
    <text evidence="2 9">Reversible hydration of carbon dioxide.</text>
</comment>
<evidence type="ECO:0000256" key="4">
    <source>
        <dbReference type="ARBA" id="ARBA00012925"/>
    </source>
</evidence>
<sequence>MQPLSSLLLVALAASHAAVAIAAPNCLSDVIVARGLERRGLERRSSWSYEGASGVEHWGQFSTTCDVGEHQSPVDFETDELAIQSKPDLKWSQVVNPFTFINNGHTVQMQLNQSALFSTQADNRQYAVQQLHFHSPSEHRVHSKYFDLEAHFVHASADGKLNVIGVLFEVSEKPNPWIDLFIDSLPANVNVSTYLSGLDMSIIINHLKDTDYYSYSGSLTTPPCTEGILWMVARKALPISVKQLLKFREVMPFNSRPAQANADLGEHDDHHGSPSASAADSKPGYAPAAGATQKWDDKSLYSSAGFKAGFAMLFSVAFMAALI</sequence>
<evidence type="ECO:0000313" key="13">
    <source>
        <dbReference type="Proteomes" id="UP000320333"/>
    </source>
</evidence>
<keyword evidence="5 9" id="KW-0479">Metal-binding</keyword>
<dbReference type="PROSITE" id="PS00162">
    <property type="entry name" value="ALPHA_CA_1"/>
    <property type="match status" value="1"/>
</dbReference>
<evidence type="ECO:0000256" key="7">
    <source>
        <dbReference type="ARBA" id="ARBA00023239"/>
    </source>
</evidence>
<organism evidence="12 13">
    <name type="scientific">Chytriomyces confervae</name>
    <dbReference type="NCBI Taxonomy" id="246404"/>
    <lineage>
        <taxon>Eukaryota</taxon>
        <taxon>Fungi</taxon>
        <taxon>Fungi incertae sedis</taxon>
        <taxon>Chytridiomycota</taxon>
        <taxon>Chytridiomycota incertae sedis</taxon>
        <taxon>Chytridiomycetes</taxon>
        <taxon>Chytridiales</taxon>
        <taxon>Chytriomycetaceae</taxon>
        <taxon>Chytriomyces</taxon>
    </lineage>
</organism>
<dbReference type="GO" id="GO:0004089">
    <property type="term" value="F:carbonate dehydratase activity"/>
    <property type="evidence" value="ECO:0007669"/>
    <property type="project" value="UniProtKB-UniRule"/>
</dbReference>
<name>A0A507FII4_9FUNG</name>
<evidence type="ECO:0000256" key="5">
    <source>
        <dbReference type="ARBA" id="ARBA00022723"/>
    </source>
</evidence>
<feature type="chain" id="PRO_5025079886" description="Carbonic anhydrase" evidence="9">
    <location>
        <begin position="23"/>
        <end position="323"/>
    </location>
</feature>
<proteinExistence type="inferred from homology"/>
<dbReference type="PANTHER" id="PTHR18952">
    <property type="entry name" value="CARBONIC ANHYDRASE"/>
    <property type="match status" value="1"/>
</dbReference>
<comment type="catalytic activity">
    <reaction evidence="8 9">
        <text>hydrogencarbonate + H(+) = CO2 + H2O</text>
        <dbReference type="Rhea" id="RHEA:10748"/>
        <dbReference type="ChEBI" id="CHEBI:15377"/>
        <dbReference type="ChEBI" id="CHEBI:15378"/>
        <dbReference type="ChEBI" id="CHEBI:16526"/>
        <dbReference type="ChEBI" id="CHEBI:17544"/>
        <dbReference type="EC" id="4.2.1.1"/>
    </reaction>
</comment>
<evidence type="ECO:0000256" key="2">
    <source>
        <dbReference type="ARBA" id="ARBA00002904"/>
    </source>
</evidence>
<evidence type="ECO:0000256" key="3">
    <source>
        <dbReference type="ARBA" id="ARBA00010718"/>
    </source>
</evidence>
<dbReference type="CDD" id="cd03124">
    <property type="entry name" value="alpha_CA_prokaryotic_like"/>
    <property type="match status" value="1"/>
</dbReference>
<dbReference type="InterPro" id="IPR018338">
    <property type="entry name" value="Carbonic_anhydrase_a-class_CS"/>
</dbReference>